<dbReference type="InterPro" id="IPR017452">
    <property type="entry name" value="GPCR_Rhodpsn_7TM"/>
</dbReference>
<evidence type="ECO:0000313" key="8">
    <source>
        <dbReference type="Proteomes" id="UP000762676"/>
    </source>
</evidence>
<keyword evidence="3 5" id="KW-1133">Transmembrane helix</keyword>
<gene>
    <name evidence="7" type="ORF">ElyMa_004092100</name>
</gene>
<evidence type="ECO:0000256" key="4">
    <source>
        <dbReference type="ARBA" id="ARBA00023136"/>
    </source>
</evidence>
<feature type="transmembrane region" description="Helical" evidence="5">
    <location>
        <begin position="191"/>
        <end position="211"/>
    </location>
</feature>
<dbReference type="EMBL" id="BMAT01008314">
    <property type="protein sequence ID" value="GFR82205.1"/>
    <property type="molecule type" value="Genomic_DNA"/>
</dbReference>
<dbReference type="PROSITE" id="PS50262">
    <property type="entry name" value="G_PROTEIN_RECEP_F1_2"/>
    <property type="match status" value="1"/>
</dbReference>
<reference evidence="7 8" key="1">
    <citation type="journal article" date="2021" name="Elife">
        <title>Chloroplast acquisition without the gene transfer in kleptoplastic sea slugs, Plakobranchus ocellatus.</title>
        <authorList>
            <person name="Maeda T."/>
            <person name="Takahashi S."/>
            <person name="Yoshida T."/>
            <person name="Shimamura S."/>
            <person name="Takaki Y."/>
            <person name="Nagai Y."/>
            <person name="Toyoda A."/>
            <person name="Suzuki Y."/>
            <person name="Arimoto A."/>
            <person name="Ishii H."/>
            <person name="Satoh N."/>
            <person name="Nishiyama T."/>
            <person name="Hasebe M."/>
            <person name="Maruyama T."/>
            <person name="Minagawa J."/>
            <person name="Obokata J."/>
            <person name="Shigenobu S."/>
        </authorList>
    </citation>
    <scope>NUCLEOTIDE SEQUENCE [LARGE SCALE GENOMIC DNA]</scope>
</reference>
<feature type="transmembrane region" description="Helical" evidence="5">
    <location>
        <begin position="148"/>
        <end position="171"/>
    </location>
</feature>
<dbReference type="SUPFAM" id="SSF81321">
    <property type="entry name" value="Family A G protein-coupled receptor-like"/>
    <property type="match status" value="1"/>
</dbReference>
<evidence type="ECO:0000256" key="1">
    <source>
        <dbReference type="ARBA" id="ARBA00004370"/>
    </source>
</evidence>
<protein>
    <submittedName>
        <fullName evidence="7">Chemosensory receptor A</fullName>
    </submittedName>
</protein>
<feature type="domain" description="G-protein coupled receptors family 1 profile" evidence="6">
    <location>
        <begin position="44"/>
        <end position="213"/>
    </location>
</feature>
<comment type="subcellular location">
    <subcellularLocation>
        <location evidence="1">Membrane</location>
    </subcellularLocation>
</comment>
<organism evidence="7 8">
    <name type="scientific">Elysia marginata</name>
    <dbReference type="NCBI Taxonomy" id="1093978"/>
    <lineage>
        <taxon>Eukaryota</taxon>
        <taxon>Metazoa</taxon>
        <taxon>Spiralia</taxon>
        <taxon>Lophotrochozoa</taxon>
        <taxon>Mollusca</taxon>
        <taxon>Gastropoda</taxon>
        <taxon>Heterobranchia</taxon>
        <taxon>Euthyneura</taxon>
        <taxon>Panpulmonata</taxon>
        <taxon>Sacoglossa</taxon>
        <taxon>Placobranchoidea</taxon>
        <taxon>Plakobranchidae</taxon>
        <taxon>Elysia</taxon>
    </lineage>
</organism>
<proteinExistence type="predicted"/>
<evidence type="ECO:0000256" key="3">
    <source>
        <dbReference type="ARBA" id="ARBA00022989"/>
    </source>
</evidence>
<keyword evidence="2 5" id="KW-0812">Transmembrane</keyword>
<dbReference type="GO" id="GO:0016020">
    <property type="term" value="C:membrane"/>
    <property type="evidence" value="ECO:0007669"/>
    <property type="project" value="UniProtKB-SubCell"/>
</dbReference>
<evidence type="ECO:0000256" key="5">
    <source>
        <dbReference type="SAM" id="Phobius"/>
    </source>
</evidence>
<feature type="transmembrane region" description="Helical" evidence="5">
    <location>
        <begin position="20"/>
        <end position="42"/>
    </location>
</feature>
<sequence length="293" mass="32470">MNMSNDTDTRHGITPFVSYYVYTIFLYVVGLFLICGFSLFGLMSNISNIIVYTKMGFSKTTNISLVALSGCDLLVSLSMLFVIISNSPFFATFTRLPSRDYMKEIIYLGAAVLYSSLGLGACVTAILSTERCLAVVLPLKVKSLVTPLRITMTIGALVVYQIALKVVLSVMSGPPYTSVNHHRHLYLACAFSYPTMLSFIIVSVSTAFLVVRLKTNLSWRNKTSGQTNSSSAKDLKATRASFNFDLPSPLFWKALRSSLMMDLACKNFNQSINPLFWTQYSGLYYGRIGAKIP</sequence>
<accession>A0AAV4GCQ9</accession>
<name>A0AAV4GCQ9_9GAST</name>
<keyword evidence="8" id="KW-1185">Reference proteome</keyword>
<evidence type="ECO:0000259" key="6">
    <source>
        <dbReference type="PROSITE" id="PS50262"/>
    </source>
</evidence>
<keyword evidence="7" id="KW-0675">Receptor</keyword>
<comment type="caution">
    <text evidence="7">The sequence shown here is derived from an EMBL/GenBank/DDBJ whole genome shotgun (WGS) entry which is preliminary data.</text>
</comment>
<feature type="transmembrane region" description="Helical" evidence="5">
    <location>
        <begin position="105"/>
        <end position="127"/>
    </location>
</feature>
<keyword evidence="4 5" id="KW-0472">Membrane</keyword>
<evidence type="ECO:0000313" key="7">
    <source>
        <dbReference type="EMBL" id="GFR82205.1"/>
    </source>
</evidence>
<evidence type="ECO:0000256" key="2">
    <source>
        <dbReference type="ARBA" id="ARBA00022692"/>
    </source>
</evidence>
<dbReference type="Proteomes" id="UP000762676">
    <property type="component" value="Unassembled WGS sequence"/>
</dbReference>
<feature type="transmembrane region" description="Helical" evidence="5">
    <location>
        <begin position="63"/>
        <end position="85"/>
    </location>
</feature>
<dbReference type="AlphaFoldDB" id="A0AAV4GCQ9"/>
<dbReference type="Gene3D" id="1.20.1070.10">
    <property type="entry name" value="Rhodopsin 7-helix transmembrane proteins"/>
    <property type="match status" value="1"/>
</dbReference>